<gene>
    <name evidence="3" type="ORF">E6C55_33465</name>
</gene>
<evidence type="ECO:0000313" key="3">
    <source>
        <dbReference type="EMBL" id="THF72124.1"/>
    </source>
</evidence>
<name>A0A4S4BFM4_9BACL</name>
<accession>A0A4S4BFM4</accession>
<organism evidence="3 4">
    <name type="scientific">Cohnella fermenti</name>
    <dbReference type="NCBI Taxonomy" id="2565925"/>
    <lineage>
        <taxon>Bacteria</taxon>
        <taxon>Bacillati</taxon>
        <taxon>Bacillota</taxon>
        <taxon>Bacilli</taxon>
        <taxon>Bacillales</taxon>
        <taxon>Paenibacillaceae</taxon>
        <taxon>Cohnella</taxon>
    </lineage>
</organism>
<dbReference type="InterPro" id="IPR025959">
    <property type="entry name" value="Winged_HTH_dom"/>
</dbReference>
<dbReference type="AlphaFoldDB" id="A0A4S4BFM4"/>
<evidence type="ECO:0000256" key="1">
    <source>
        <dbReference type="SAM" id="MobiDB-lite"/>
    </source>
</evidence>
<feature type="compositionally biased region" description="Polar residues" evidence="1">
    <location>
        <begin position="1"/>
        <end position="10"/>
    </location>
</feature>
<evidence type="ECO:0000259" key="2">
    <source>
        <dbReference type="Pfam" id="PF13592"/>
    </source>
</evidence>
<dbReference type="EMBL" id="SSOB01000154">
    <property type="protein sequence ID" value="THF72124.1"/>
    <property type="molecule type" value="Genomic_DNA"/>
</dbReference>
<sequence length="122" mass="13151">MTSSPPSSGLSPADGLSALDMGHSPGGPKKLTEQQEQEIAETVVHKKPVDVGIEARHTWTLGILVSWIEQRFQQSFTEKGVSKLLKRLGFSYTKATYTRAPKYFLSAASSVSVSAAALNNKS</sequence>
<comment type="caution">
    <text evidence="3">The sequence shown here is derived from an EMBL/GenBank/DDBJ whole genome shotgun (WGS) entry which is preliminary data.</text>
</comment>
<proteinExistence type="predicted"/>
<reference evidence="3 4" key="1">
    <citation type="submission" date="2019-04" db="EMBL/GenBank/DDBJ databases">
        <title>Cohnella sp. nov. isolated from preserved vegetables.</title>
        <authorList>
            <person name="Lin S.-Y."/>
            <person name="Hung M.-H."/>
            <person name="Young C.-C."/>
        </authorList>
    </citation>
    <scope>NUCLEOTIDE SEQUENCE [LARGE SCALE GENOMIC DNA]</scope>
    <source>
        <strain evidence="3 4">CC-MHH1044</strain>
    </source>
</reference>
<dbReference type="Proteomes" id="UP000310636">
    <property type="component" value="Unassembled WGS sequence"/>
</dbReference>
<feature type="region of interest" description="Disordered" evidence="1">
    <location>
        <begin position="1"/>
        <end position="38"/>
    </location>
</feature>
<feature type="domain" description="Winged helix-turn helix" evidence="2">
    <location>
        <begin position="58"/>
        <end position="98"/>
    </location>
</feature>
<dbReference type="Pfam" id="PF13592">
    <property type="entry name" value="HTH_33"/>
    <property type="match status" value="1"/>
</dbReference>
<keyword evidence="4" id="KW-1185">Reference proteome</keyword>
<evidence type="ECO:0000313" key="4">
    <source>
        <dbReference type="Proteomes" id="UP000310636"/>
    </source>
</evidence>
<protein>
    <recommendedName>
        <fullName evidence="2">Winged helix-turn helix domain-containing protein</fullName>
    </recommendedName>
</protein>